<sequence>MIDGYARVGDPPHAPFSADGSGLAVPARLDGDPPPASVAALATHTGEAARRGATHRFAALLPPHRWDASARAGRRTAVARAGPPPSTTALLHAHPPA</sequence>
<keyword evidence="2" id="KW-0132">Cell division</keyword>
<evidence type="ECO:0000256" key="1">
    <source>
        <dbReference type="SAM" id="MobiDB-lite"/>
    </source>
</evidence>
<evidence type="ECO:0000313" key="2">
    <source>
        <dbReference type="EMBL" id="MBL6280558.1"/>
    </source>
</evidence>
<keyword evidence="2" id="KW-0131">Cell cycle</keyword>
<gene>
    <name evidence="2" type="ORF">JMF97_30965</name>
</gene>
<evidence type="ECO:0000313" key="3">
    <source>
        <dbReference type="Proteomes" id="UP000661193"/>
    </source>
</evidence>
<feature type="compositionally biased region" description="Low complexity" evidence="1">
    <location>
        <begin position="69"/>
        <end position="81"/>
    </location>
</feature>
<proteinExistence type="predicted"/>
<feature type="non-terminal residue" evidence="2">
    <location>
        <position position="97"/>
    </location>
</feature>
<comment type="caution">
    <text evidence="2">The sequence shown here is derived from an EMBL/GenBank/DDBJ whole genome shotgun (WGS) entry which is preliminary data.</text>
</comment>
<dbReference type="Proteomes" id="UP000661193">
    <property type="component" value="Unassembled WGS sequence"/>
</dbReference>
<dbReference type="EMBL" id="JAETXL010000127">
    <property type="protein sequence ID" value="MBL6280558.1"/>
    <property type="molecule type" value="Genomic_DNA"/>
</dbReference>
<feature type="region of interest" description="Disordered" evidence="1">
    <location>
        <begin position="69"/>
        <end position="97"/>
    </location>
</feature>
<feature type="region of interest" description="Disordered" evidence="1">
    <location>
        <begin position="1"/>
        <end position="38"/>
    </location>
</feature>
<reference evidence="2 3" key="1">
    <citation type="submission" date="2021-01" db="EMBL/GenBank/DDBJ databases">
        <title>Genome sequencing of Micromonospora fiedleri MG-37.</title>
        <authorList>
            <person name="Moreland P.E.J."/>
            <person name="Stach J.E.M."/>
        </authorList>
    </citation>
    <scope>NUCLEOTIDE SEQUENCE [LARGE SCALE GENOMIC DNA]</scope>
    <source>
        <strain evidence="2 3">MG-37</strain>
    </source>
</reference>
<keyword evidence="3" id="KW-1185">Reference proteome</keyword>
<dbReference type="GO" id="GO:0051301">
    <property type="term" value="P:cell division"/>
    <property type="evidence" value="ECO:0007669"/>
    <property type="project" value="UniProtKB-KW"/>
</dbReference>
<name>A0ABS1UW31_9ACTN</name>
<accession>A0ABS1UW31</accession>
<protein>
    <submittedName>
        <fullName evidence="2">Cell division protein FtsK</fullName>
    </submittedName>
</protein>
<organism evidence="2 3">
    <name type="scientific">Micromonospora fiedleri</name>
    <dbReference type="NCBI Taxonomy" id="1157498"/>
    <lineage>
        <taxon>Bacteria</taxon>
        <taxon>Bacillati</taxon>
        <taxon>Actinomycetota</taxon>
        <taxon>Actinomycetes</taxon>
        <taxon>Micromonosporales</taxon>
        <taxon>Micromonosporaceae</taxon>
        <taxon>Micromonospora</taxon>
    </lineage>
</organism>